<proteinExistence type="predicted"/>
<evidence type="ECO:0000256" key="2">
    <source>
        <dbReference type="ARBA" id="ARBA00022563"/>
    </source>
</evidence>
<dbReference type="SUPFAM" id="SSF53597">
    <property type="entry name" value="Dihydrofolate reductase-like"/>
    <property type="match status" value="1"/>
</dbReference>
<evidence type="ECO:0000259" key="6">
    <source>
        <dbReference type="PROSITE" id="PS51330"/>
    </source>
</evidence>
<keyword evidence="5" id="KW-1133">Transmembrane helix</keyword>
<feature type="transmembrane region" description="Helical" evidence="5">
    <location>
        <begin position="379"/>
        <end position="397"/>
    </location>
</feature>
<dbReference type="GO" id="GO:0006730">
    <property type="term" value="P:one-carbon metabolic process"/>
    <property type="evidence" value="ECO:0007669"/>
    <property type="project" value="UniProtKB-KW"/>
</dbReference>
<dbReference type="PANTHER" id="PTHR19346:SF4">
    <property type="entry name" value="SUGAR PHOSPHATE TRANSPORTER DOMAIN-CONTAINING PROTEIN"/>
    <property type="match status" value="1"/>
</dbReference>
<dbReference type="PROSITE" id="PS51330">
    <property type="entry name" value="DHFR_2"/>
    <property type="match status" value="1"/>
</dbReference>
<dbReference type="Proteomes" id="UP001362999">
    <property type="component" value="Unassembled WGS sequence"/>
</dbReference>
<feature type="transmembrane region" description="Helical" evidence="5">
    <location>
        <begin position="622"/>
        <end position="641"/>
    </location>
</feature>
<dbReference type="PANTHER" id="PTHR19346">
    <property type="entry name" value="SUGAR PHOSPHATE TRANSPORTER DOMAIN-CONTAINING PROTEIN"/>
    <property type="match status" value="1"/>
</dbReference>
<feature type="transmembrane region" description="Helical" evidence="5">
    <location>
        <begin position="321"/>
        <end position="340"/>
    </location>
</feature>
<evidence type="ECO:0000256" key="4">
    <source>
        <dbReference type="ARBA" id="ARBA00023002"/>
    </source>
</evidence>
<feature type="transmembrane region" description="Helical" evidence="5">
    <location>
        <begin position="436"/>
        <end position="456"/>
    </location>
</feature>
<feature type="transmembrane region" description="Helical" evidence="5">
    <location>
        <begin position="284"/>
        <end position="301"/>
    </location>
</feature>
<dbReference type="PROSITE" id="PS00075">
    <property type="entry name" value="DHFR_1"/>
    <property type="match status" value="1"/>
</dbReference>
<dbReference type="CDD" id="cd00209">
    <property type="entry name" value="DHFR"/>
    <property type="match status" value="1"/>
</dbReference>
<name>A0AAW0EI11_9AGAR</name>
<organism evidence="7 8">
    <name type="scientific">Favolaschia claudopus</name>
    <dbReference type="NCBI Taxonomy" id="2862362"/>
    <lineage>
        <taxon>Eukaryota</taxon>
        <taxon>Fungi</taxon>
        <taxon>Dikarya</taxon>
        <taxon>Basidiomycota</taxon>
        <taxon>Agaricomycotina</taxon>
        <taxon>Agaricomycetes</taxon>
        <taxon>Agaricomycetidae</taxon>
        <taxon>Agaricales</taxon>
        <taxon>Marasmiineae</taxon>
        <taxon>Mycenaceae</taxon>
        <taxon>Favolaschia</taxon>
    </lineage>
</organism>
<dbReference type="EMBL" id="JAWWNJ010000001">
    <property type="protein sequence ID" value="KAK7064246.1"/>
    <property type="molecule type" value="Genomic_DNA"/>
</dbReference>
<dbReference type="InterPro" id="IPR001796">
    <property type="entry name" value="DHFR_dom"/>
</dbReference>
<keyword evidence="4" id="KW-0560">Oxidoreductase</keyword>
<dbReference type="EC" id="1.5.1.3" evidence="1"/>
<sequence>MSRLTIIVAATKSNGIGQNGQLPWRLPKEMTYFARATSSAPAGHCNAVIMGRNTWESIPNKFRPLKTRENIVVSKNASFDAGLAKLEGSLEAAITRMKANQQIFRGFIIGGASLYAESLALPPSSPVGFVDRVLLTRILSPAFDACDVFMPDFLGSTSDGKEWRREAHSAVEEWLGFKVAEGAQEENGVEYEFQMWSAFPSDDAASLAHGFNGRPYFHAAGKFWGAQGSMKRMLDCSWEREEAGARPQWPARREQRSQHSCSVQRPAGWSPLLRLTMNRNLPRVGARSFLIFACTLVAFVIETQLTQYLQTDLGYRQPFFIFYLVHSSFAIIFPCHLLYLTATTKYSATALCNGLAIALSNHLTPNHVSRSTTAKFPTVRFLTLVLALTFGITWPAILWFIAISWASLSDVTALWNANAFFAYLMTFKCRWEPRKLFAVSLATIGVLIVVYGGSAVPSRDDAPSIERRALASSWKPLMGSLLTLIASVGYALYQVLYKKYAALPSDPELVAEASEYEQLATGEDSQGVQYGTHDATLESDDTVYPPPFGLHPNLLTSAIGLCTLSVLWIFIPLLHHTGAELFLLPPNLKTVSTIVGISLGGVVFNAGFMILLGVWGPIITSVGNLLTIVLVFISDVLFGAGVETITLGSVVGCSIIVAAFAVLVYDMLDR</sequence>
<protein>
    <recommendedName>
        <fullName evidence="1">dihydrofolate reductase</fullName>
        <ecNumber evidence="1">1.5.1.3</ecNumber>
    </recommendedName>
</protein>
<feature type="transmembrane region" description="Helical" evidence="5">
    <location>
        <begin position="554"/>
        <end position="574"/>
    </location>
</feature>
<dbReference type="Pfam" id="PF00186">
    <property type="entry name" value="DHFR_1"/>
    <property type="match status" value="1"/>
</dbReference>
<dbReference type="InterPro" id="IPR026505">
    <property type="entry name" value="Solute_c_fam_35_mem_F3/F4"/>
</dbReference>
<keyword evidence="5" id="KW-0812">Transmembrane</keyword>
<accession>A0AAW0EI11</accession>
<gene>
    <name evidence="7" type="ORF">R3P38DRAFT_2490802</name>
</gene>
<evidence type="ECO:0000313" key="8">
    <source>
        <dbReference type="Proteomes" id="UP001362999"/>
    </source>
</evidence>
<evidence type="ECO:0000256" key="3">
    <source>
        <dbReference type="ARBA" id="ARBA00022857"/>
    </source>
</evidence>
<dbReference type="GO" id="GO:0004146">
    <property type="term" value="F:dihydrofolate reductase activity"/>
    <property type="evidence" value="ECO:0007669"/>
    <property type="project" value="UniProtKB-EC"/>
</dbReference>
<keyword evidence="8" id="KW-1185">Reference proteome</keyword>
<dbReference type="Gene3D" id="3.40.430.10">
    <property type="entry name" value="Dihydrofolate Reductase, subunit A"/>
    <property type="match status" value="1"/>
</dbReference>
<keyword evidence="5" id="KW-0472">Membrane</keyword>
<keyword evidence="2" id="KW-0554">One-carbon metabolism</keyword>
<dbReference type="GO" id="GO:0046654">
    <property type="term" value="P:tetrahydrofolate biosynthetic process"/>
    <property type="evidence" value="ECO:0007669"/>
    <property type="project" value="InterPro"/>
</dbReference>
<feature type="transmembrane region" description="Helical" evidence="5">
    <location>
        <begin position="403"/>
        <end position="424"/>
    </location>
</feature>
<comment type="caution">
    <text evidence="7">The sequence shown here is derived from an EMBL/GenBank/DDBJ whole genome shotgun (WGS) entry which is preliminary data.</text>
</comment>
<dbReference type="PRINTS" id="PR00070">
    <property type="entry name" value="DHFR"/>
</dbReference>
<reference evidence="7 8" key="1">
    <citation type="journal article" date="2024" name="J Genomics">
        <title>Draft genome sequencing and assembly of Favolaschia claudopus CIRM-BRFM 2984 isolated from oak limbs.</title>
        <authorList>
            <person name="Navarro D."/>
            <person name="Drula E."/>
            <person name="Chaduli D."/>
            <person name="Cazenave R."/>
            <person name="Ahrendt S."/>
            <person name="Wang J."/>
            <person name="Lipzen A."/>
            <person name="Daum C."/>
            <person name="Barry K."/>
            <person name="Grigoriev I.V."/>
            <person name="Favel A."/>
            <person name="Rosso M.N."/>
            <person name="Martin F."/>
        </authorList>
    </citation>
    <scope>NUCLEOTIDE SEQUENCE [LARGE SCALE GENOMIC DNA]</scope>
    <source>
        <strain evidence="7 8">CIRM-BRFM 2984</strain>
    </source>
</reference>
<keyword evidence="3" id="KW-0521">NADP</keyword>
<feature type="transmembrane region" description="Helical" evidence="5">
    <location>
        <begin position="647"/>
        <end position="668"/>
    </location>
</feature>
<evidence type="ECO:0000256" key="5">
    <source>
        <dbReference type="SAM" id="Phobius"/>
    </source>
</evidence>
<feature type="domain" description="DHFR" evidence="6">
    <location>
        <begin position="3"/>
        <end position="198"/>
    </location>
</feature>
<dbReference type="AlphaFoldDB" id="A0AAW0EI11"/>
<evidence type="ECO:0000313" key="7">
    <source>
        <dbReference type="EMBL" id="KAK7064246.1"/>
    </source>
</evidence>
<evidence type="ECO:0000256" key="1">
    <source>
        <dbReference type="ARBA" id="ARBA00012856"/>
    </source>
</evidence>
<dbReference type="InterPro" id="IPR017925">
    <property type="entry name" value="DHFR_CS"/>
</dbReference>
<feature type="transmembrane region" description="Helical" evidence="5">
    <location>
        <begin position="476"/>
        <end position="493"/>
    </location>
</feature>
<dbReference type="InterPro" id="IPR024072">
    <property type="entry name" value="DHFR-like_dom_sf"/>
</dbReference>